<accession>A0A1U9KQ84</accession>
<evidence type="ECO:0000259" key="1">
    <source>
        <dbReference type="Pfam" id="PF04865"/>
    </source>
</evidence>
<dbReference type="AlphaFoldDB" id="A0A1U9KQ84"/>
<evidence type="ECO:0000313" key="2">
    <source>
        <dbReference type="EMBL" id="AQS87902.1"/>
    </source>
</evidence>
<dbReference type="Proteomes" id="UP000188604">
    <property type="component" value="Chromosome"/>
</dbReference>
<gene>
    <name evidence="2" type="ORF">A0U93_08070</name>
</gene>
<dbReference type="KEGG" id="nch:A0U93_08070"/>
<organism evidence="2 3">
    <name type="scientific">Neoasaia chiangmaiensis</name>
    <dbReference type="NCBI Taxonomy" id="320497"/>
    <lineage>
        <taxon>Bacteria</taxon>
        <taxon>Pseudomonadati</taxon>
        <taxon>Pseudomonadota</taxon>
        <taxon>Alphaproteobacteria</taxon>
        <taxon>Acetobacterales</taxon>
        <taxon>Acetobacteraceae</taxon>
        <taxon>Neoasaia</taxon>
    </lineage>
</organism>
<dbReference type="InterPro" id="IPR006949">
    <property type="entry name" value="Barrel_Baseplate_J-like"/>
</dbReference>
<feature type="domain" description="Baseplate protein J-like barrel" evidence="1">
    <location>
        <begin position="97"/>
        <end position="188"/>
    </location>
</feature>
<keyword evidence="3" id="KW-1185">Reference proteome</keyword>
<name>A0A1U9KQ84_9PROT</name>
<dbReference type="EMBL" id="CP014691">
    <property type="protein sequence ID" value="AQS87902.1"/>
    <property type="molecule type" value="Genomic_DNA"/>
</dbReference>
<evidence type="ECO:0000313" key="3">
    <source>
        <dbReference type="Proteomes" id="UP000188604"/>
    </source>
</evidence>
<dbReference type="OrthoDB" id="7012887at2"/>
<dbReference type="RefSeq" id="WP_077806912.1">
    <property type="nucleotide sequence ID" value="NZ_BJXS01000007.1"/>
</dbReference>
<dbReference type="Pfam" id="PF04865">
    <property type="entry name" value="Baseplate_J"/>
    <property type="match status" value="1"/>
</dbReference>
<protein>
    <recommendedName>
        <fullName evidence="1">Baseplate protein J-like barrel domain-containing protein</fullName>
    </recommendedName>
</protein>
<proteinExistence type="predicted"/>
<sequence>MPLTLRSFATTVSTSVATAQASCARLLDMAVGSPGRALMEAVGGVGLWLQFLCLQVLSRTRLATSSGVDCDSFVNDFGMTRLPGTAAGGRVTMTCFSSVGQSAVVPPGVTVRTVSAVTFTVVEDSADPNWSARVGGYVRSAGVGSIAVPVQAVVSGSGGNVAAGAICLMGTSVAGIDAVTNLTAFSNGSDTETDAQLRGRFPLWLAAKATGCAAAIGNAIGGVQTNMTSALMDGQAPDGVARAGYFTAVIDDGTGAPSDALVAEVYAAVDAVRACGVGFAVQRPGVLALDVSMTVTVAASADVAQVQGTLQAAIAADIAGCGVGSGYAYGRLSYLAYAGAGVPVLSVTQVLLNGGQEDVPAQTRQAIVPGAITVQVIQGA</sequence>
<dbReference type="STRING" id="320497.A0U93_08070"/>
<reference evidence="2 3" key="1">
    <citation type="submission" date="2016-03" db="EMBL/GenBank/DDBJ databases">
        <title>Acetic acid bacteria sequencing.</title>
        <authorList>
            <person name="Brandt J."/>
            <person name="Jakob F."/>
            <person name="Vogel R.F."/>
        </authorList>
    </citation>
    <scope>NUCLEOTIDE SEQUENCE [LARGE SCALE GENOMIC DNA]</scope>
    <source>
        <strain evidence="2 3">NBRC 101099</strain>
    </source>
</reference>